<name>J3EV97_9EURY</name>
<organism evidence="1 2">
    <name type="scientific">Halogranum salarium B-1</name>
    <dbReference type="NCBI Taxonomy" id="1210908"/>
    <lineage>
        <taxon>Archaea</taxon>
        <taxon>Methanobacteriati</taxon>
        <taxon>Methanobacteriota</taxon>
        <taxon>Stenosarchaea group</taxon>
        <taxon>Halobacteria</taxon>
        <taxon>Halobacteriales</taxon>
        <taxon>Haloferacaceae</taxon>
    </lineage>
</organism>
<dbReference type="AlphaFoldDB" id="J3EV97"/>
<evidence type="ECO:0000313" key="1">
    <source>
        <dbReference type="EMBL" id="EJN58512.1"/>
    </source>
</evidence>
<reference evidence="1 2" key="1">
    <citation type="journal article" date="2012" name="J. Bacteriol.">
        <title>Draft Genome Sequence of the Extremely Halophilic Archaeon Halogranum salarium B-1T.</title>
        <authorList>
            <person name="Kim K.K."/>
            <person name="Lee K.C."/>
            <person name="Lee J.S."/>
        </authorList>
    </citation>
    <scope>NUCLEOTIDE SEQUENCE [LARGE SCALE GENOMIC DNA]</scope>
    <source>
        <strain evidence="1 2">B-1</strain>
    </source>
</reference>
<dbReference type="EMBL" id="ALJD01000008">
    <property type="protein sequence ID" value="EJN58512.1"/>
    <property type="molecule type" value="Genomic_DNA"/>
</dbReference>
<sequence length="39" mass="4314">MTEWVETQEGELLVLVPIIHSSLPEQVRIEHTAAGTSVL</sequence>
<protein>
    <submittedName>
        <fullName evidence="1">Uncharacterized protein</fullName>
    </submittedName>
</protein>
<gene>
    <name evidence="1" type="ORF">HSB1_29900</name>
</gene>
<proteinExistence type="predicted"/>
<comment type="caution">
    <text evidence="1">The sequence shown here is derived from an EMBL/GenBank/DDBJ whole genome shotgun (WGS) entry which is preliminary data.</text>
</comment>
<dbReference type="Proteomes" id="UP000007813">
    <property type="component" value="Unassembled WGS sequence"/>
</dbReference>
<evidence type="ECO:0000313" key="2">
    <source>
        <dbReference type="Proteomes" id="UP000007813"/>
    </source>
</evidence>
<accession>J3EV97</accession>